<feature type="domain" description="Cas12f1-like TNB" evidence="9">
    <location>
        <begin position="316"/>
        <end position="382"/>
    </location>
</feature>
<feature type="domain" description="Transposase putative helix-turn-helix" evidence="10">
    <location>
        <begin position="24"/>
        <end position="64"/>
    </location>
</feature>
<keyword evidence="12" id="KW-1185">Reference proteome</keyword>
<evidence type="ECO:0000259" key="8">
    <source>
        <dbReference type="Pfam" id="PF01385"/>
    </source>
</evidence>
<sequence>MLTWGRFGYIFKKSPKHCEVETVLLSFKTSLIPNKKQVTAFRKASGVARHAYNWANAQIQDALANKVEGEKLKVPSSIDLHKKLVAEVKLENAWYYEVNKNTPQKALADLRQAWDRCFKKTSKQPRFKKKGQRDSFYLESGTKAKPMIKNDGKRIKLPSIGWVRLAEPLPITAIHNCVISRQAGRWFIAIKYEVEQPSVTSDRPTIGVDIGIKELAVCSNGKVFSNPKAYRRMSKRMKRLQRSVSKKDKGSKNRNKAIKKLAKLHAKVSNIRKDSIHKLTHYLAKNHSIIKIEDLHVKAFLKNHKLAGAIADCGMYEFKRQLEYKTEKFQSQLILVDRFFPSSQTCSNCGNHRHRMPLKNRIYVCPDCGHTEDRDLNAAKNIDRWFENIFIPERSEMVSSTKIACGVEKPLRSHSKTTVKQEVSAKTTDVQISLDLSSFG</sequence>
<comment type="similarity">
    <text evidence="2">In the N-terminal section; belongs to the transposase 2 family.</text>
</comment>
<dbReference type="Pfam" id="PF01385">
    <property type="entry name" value="OrfB_IS605"/>
    <property type="match status" value="1"/>
</dbReference>
<evidence type="ECO:0000256" key="2">
    <source>
        <dbReference type="ARBA" id="ARBA00011044"/>
    </source>
</evidence>
<keyword evidence="5" id="KW-0862">Zinc</keyword>
<feature type="domain" description="Probable transposase IS891/IS1136/IS1341" evidence="8">
    <location>
        <begin position="190"/>
        <end position="302"/>
    </location>
</feature>
<protein>
    <submittedName>
        <fullName evidence="11">Transposase</fullName>
    </submittedName>
</protein>
<dbReference type="PANTHER" id="PTHR30405">
    <property type="entry name" value="TRANSPOSASE"/>
    <property type="match status" value="1"/>
</dbReference>
<comment type="similarity">
    <text evidence="1">In the C-terminal section; belongs to the transposase 35 family.</text>
</comment>
<dbReference type="GO" id="GO:0046872">
    <property type="term" value="F:metal ion binding"/>
    <property type="evidence" value="ECO:0007669"/>
    <property type="project" value="UniProtKB-KW"/>
</dbReference>
<dbReference type="Pfam" id="PF12323">
    <property type="entry name" value="HTH_OrfB_IS605"/>
    <property type="match status" value="1"/>
</dbReference>
<evidence type="ECO:0000313" key="11">
    <source>
        <dbReference type="EMBL" id="QBQ73112.1"/>
    </source>
</evidence>
<gene>
    <name evidence="11" type="ORF">kac65v151_gp082</name>
</gene>
<dbReference type="Proteomes" id="UP000305794">
    <property type="component" value="Segment"/>
</dbReference>
<dbReference type="InterPro" id="IPR021027">
    <property type="entry name" value="Transposase_put_HTH"/>
</dbReference>
<proteinExistence type="inferred from homology"/>
<dbReference type="GO" id="GO:0006310">
    <property type="term" value="P:DNA recombination"/>
    <property type="evidence" value="ECO:0007669"/>
    <property type="project" value="UniProtKB-KW"/>
</dbReference>
<dbReference type="Pfam" id="PF07282">
    <property type="entry name" value="Cas12f1-like_TNB"/>
    <property type="match status" value="1"/>
</dbReference>
<dbReference type="PANTHER" id="PTHR30405:SF25">
    <property type="entry name" value="RNA-GUIDED DNA ENDONUCLEASE INSQ-RELATED"/>
    <property type="match status" value="1"/>
</dbReference>
<dbReference type="InterPro" id="IPR001959">
    <property type="entry name" value="Transposase"/>
</dbReference>
<evidence type="ECO:0000256" key="3">
    <source>
        <dbReference type="ARBA" id="ARBA00022578"/>
    </source>
</evidence>
<keyword evidence="4" id="KW-0479">Metal-binding</keyword>
<evidence type="ECO:0000313" key="12">
    <source>
        <dbReference type="Proteomes" id="UP000305794"/>
    </source>
</evidence>
<keyword evidence="6" id="KW-0238">DNA-binding</keyword>
<reference evidence="11 12" key="1">
    <citation type="submission" date="2019-03" db="EMBL/GenBank/DDBJ databases">
        <title>Diversity and diversification of Nodularia spumigena cyanophages in the Baltic Sea.</title>
        <authorList>
            <person name="Sulcius S."/>
            <person name="Holmfeldt K."/>
            <person name="Simoliunas E."/>
        </authorList>
    </citation>
    <scope>NUCLEOTIDE SEQUENCE [LARGE SCALE GENOMIC DNA]</scope>
</reference>
<keyword evidence="7" id="KW-0233">DNA recombination</keyword>
<keyword evidence="3" id="KW-0815">Transposition</keyword>
<dbReference type="GO" id="GO:0032196">
    <property type="term" value="P:transposition"/>
    <property type="evidence" value="ECO:0007669"/>
    <property type="project" value="UniProtKB-KW"/>
</dbReference>
<name>A0A482MIA7_9CAUD</name>
<dbReference type="InterPro" id="IPR051399">
    <property type="entry name" value="RNA-guided_DNA_endo/Transpos"/>
</dbReference>
<dbReference type="NCBIfam" id="NF040570">
    <property type="entry name" value="guided_TnpB"/>
    <property type="match status" value="1"/>
</dbReference>
<evidence type="ECO:0000259" key="9">
    <source>
        <dbReference type="Pfam" id="PF07282"/>
    </source>
</evidence>
<dbReference type="EMBL" id="MK605242">
    <property type="protein sequence ID" value="QBQ73112.1"/>
    <property type="molecule type" value="Genomic_DNA"/>
</dbReference>
<evidence type="ECO:0000256" key="4">
    <source>
        <dbReference type="ARBA" id="ARBA00022723"/>
    </source>
</evidence>
<evidence type="ECO:0000256" key="5">
    <source>
        <dbReference type="ARBA" id="ARBA00022833"/>
    </source>
</evidence>
<dbReference type="InterPro" id="IPR010095">
    <property type="entry name" value="Cas12f1-like_TNB"/>
</dbReference>
<organism evidence="11 12">
    <name type="scientific">Nodularia phage vB_NspS-kac65v151</name>
    <dbReference type="NCBI Taxonomy" id="2557579"/>
    <lineage>
        <taxon>Viruses</taxon>
        <taxon>Duplodnaviria</taxon>
        <taxon>Heunggongvirae</taxon>
        <taxon>Uroviricota</taxon>
        <taxon>Caudoviricetes</taxon>
        <taxon>Ravarandavirus</taxon>
        <taxon>Ravarandavirus kac65v151</taxon>
    </lineage>
</organism>
<evidence type="ECO:0000259" key="10">
    <source>
        <dbReference type="Pfam" id="PF12323"/>
    </source>
</evidence>
<dbReference type="GO" id="GO:0003677">
    <property type="term" value="F:DNA binding"/>
    <property type="evidence" value="ECO:0007669"/>
    <property type="project" value="UniProtKB-KW"/>
</dbReference>
<accession>A0A482MIA7</accession>
<evidence type="ECO:0000256" key="7">
    <source>
        <dbReference type="ARBA" id="ARBA00023172"/>
    </source>
</evidence>
<evidence type="ECO:0000256" key="1">
    <source>
        <dbReference type="ARBA" id="ARBA00008761"/>
    </source>
</evidence>
<evidence type="ECO:0000256" key="6">
    <source>
        <dbReference type="ARBA" id="ARBA00023125"/>
    </source>
</evidence>